<proteinExistence type="predicted"/>
<dbReference type="InterPro" id="IPR009078">
    <property type="entry name" value="Ferritin-like_SF"/>
</dbReference>
<dbReference type="eggNOG" id="COG1633">
    <property type="taxonomic scope" value="Bacteria"/>
</dbReference>
<reference evidence="1 4" key="1">
    <citation type="journal article" date="2015" name="Genome Announc.">
        <title>Complete Genome Sequence of the Nitrogen-Fixing and Solvent-Producing Clostridium pasteurianum DSM 525.</title>
        <authorList>
            <person name="Poehlein A."/>
            <person name="Grosse-Honebrink A."/>
            <person name="Zhang Y."/>
            <person name="Minton N.P."/>
            <person name="Daniel R."/>
        </authorList>
    </citation>
    <scope>NUCLEOTIDE SEQUENCE [LARGE SCALE GENOMIC DNA]</scope>
    <source>
        <strain evidence="1">DSM 525</strain>
        <strain evidence="4">DSM 525 / ATCC 6013</strain>
    </source>
</reference>
<dbReference type="EMBL" id="JPGY02000001">
    <property type="protein sequence ID" value="KRU12382.1"/>
    <property type="molecule type" value="Genomic_DNA"/>
</dbReference>
<organism evidence="1 4">
    <name type="scientific">Clostridium pasteurianum DSM 525 = ATCC 6013</name>
    <dbReference type="NCBI Taxonomy" id="1262449"/>
    <lineage>
        <taxon>Bacteria</taxon>
        <taxon>Bacillati</taxon>
        <taxon>Bacillota</taxon>
        <taxon>Clostridia</taxon>
        <taxon>Eubacteriales</taxon>
        <taxon>Clostridiaceae</taxon>
        <taxon>Clostridium</taxon>
    </lineage>
</organism>
<evidence type="ECO:0000313" key="3">
    <source>
        <dbReference type="Proteomes" id="UP000028042"/>
    </source>
</evidence>
<name>A0A0H3J6T3_CLOPA</name>
<sequence length="190" mass="22032">MDMEQIKCMVCGMNINEKNFYINNSAFLEKNTGDKIIYCPFCGVSEIYLSNDGQTYTVDSSLLDENTLKIIDHAVKLEIFNGDFYKKASEMARSNEVKEIFSALSKIEMFHAKIHFRIGGFNNFPKLTEIDYDKYKYDTDKALLEAAEIREKHAVSYYDKYKHEVKDKTVVNIFNALSEVEKEHILLTSK</sequence>
<dbReference type="SUPFAM" id="SSF47240">
    <property type="entry name" value="Ferritin-like"/>
    <property type="match status" value="1"/>
</dbReference>
<dbReference type="Pfam" id="PF13668">
    <property type="entry name" value="Ferritin_2"/>
    <property type="match status" value="1"/>
</dbReference>
<dbReference type="KEGG" id="cpae:CPAST_c15480"/>
<dbReference type="InterPro" id="IPR012347">
    <property type="entry name" value="Ferritin-like"/>
</dbReference>
<accession>A0A0H3J6T3</accession>
<dbReference type="Gene3D" id="1.20.1260.10">
    <property type="match status" value="2"/>
</dbReference>
<reference evidence="2 3" key="3">
    <citation type="journal article" name="Genome Announc.">
        <title>Improved Draft Genome Sequence of Clostridium pasteurianum Strain ATCC 6013 (DSM 525) Using a Hybrid Next-Generation Sequencing Approach.</title>
        <authorList>
            <person name="Pyne M.E."/>
            <person name="Utturkar S."/>
            <person name="Brown S.D."/>
            <person name="Moo-Young M."/>
            <person name="Chung D.A."/>
            <person name="Chou C.P."/>
        </authorList>
    </citation>
    <scope>NUCLEOTIDE SEQUENCE [LARGE SCALE GENOMIC DNA]</scope>
    <source>
        <strain evidence="2 3">ATCC 6013</strain>
    </source>
</reference>
<reference evidence="2" key="2">
    <citation type="submission" date="2015-10" db="EMBL/GenBank/DDBJ databases">
        <title>Improved Draft Genome Sequence of Clostridium pasteurianum Strain ATCC 6013 (DSM 525) Using a Hybrid Next-Generation Sequencing Approach.</title>
        <authorList>
            <person name="Pyne M.E."/>
            <person name="Utturkar S.M."/>
            <person name="Brown S.D."/>
            <person name="Moo-Young M."/>
            <person name="Chung D.A."/>
            <person name="Chou P.C."/>
        </authorList>
    </citation>
    <scope>NUCLEOTIDE SEQUENCE</scope>
    <source>
        <strain evidence="2">ATCC 6013</strain>
    </source>
</reference>
<dbReference type="Proteomes" id="UP000028042">
    <property type="component" value="Unassembled WGS sequence"/>
</dbReference>
<protein>
    <submittedName>
        <fullName evidence="1">Ferritin-like domain-containing protein</fullName>
    </submittedName>
</protein>
<dbReference type="AlphaFoldDB" id="A0A0H3J6T3"/>
<gene>
    <name evidence="1" type="ORF">CLPA_c15480</name>
    <name evidence="2" type="ORF">CP6013_01629</name>
</gene>
<dbReference type="Proteomes" id="UP000030905">
    <property type="component" value="Chromosome"/>
</dbReference>
<evidence type="ECO:0000313" key="2">
    <source>
        <dbReference type="EMBL" id="KRU12382.1"/>
    </source>
</evidence>
<dbReference type="KEGG" id="cpat:CLPA_c15480"/>
<evidence type="ECO:0000313" key="4">
    <source>
        <dbReference type="Proteomes" id="UP000030905"/>
    </source>
</evidence>
<keyword evidence="4" id="KW-1185">Reference proteome</keyword>
<dbReference type="EMBL" id="CP009268">
    <property type="protein sequence ID" value="AJA51611.1"/>
    <property type="molecule type" value="Genomic_DNA"/>
</dbReference>
<dbReference type="PATRIC" id="fig|1262449.3.peg.3369"/>
<evidence type="ECO:0000313" key="1">
    <source>
        <dbReference type="EMBL" id="AJA51611.1"/>
    </source>
</evidence>